<accession>A0ABV5VPI7</accession>
<feature type="transmembrane region" description="Helical" evidence="2">
    <location>
        <begin position="141"/>
        <end position="165"/>
    </location>
</feature>
<keyword evidence="2" id="KW-0472">Membrane</keyword>
<keyword evidence="2" id="KW-1133">Transmembrane helix</keyword>
<evidence type="ECO:0000259" key="3">
    <source>
        <dbReference type="PROSITE" id="PS50980"/>
    </source>
</evidence>
<dbReference type="Pfam" id="PF01039">
    <property type="entry name" value="Carboxyl_trans"/>
    <property type="match status" value="1"/>
</dbReference>
<organism evidence="4 5">
    <name type="scientific">Paenibacillus hodogayensis</name>
    <dbReference type="NCBI Taxonomy" id="279208"/>
    <lineage>
        <taxon>Bacteria</taxon>
        <taxon>Bacillati</taxon>
        <taxon>Bacillota</taxon>
        <taxon>Bacilli</taxon>
        <taxon>Bacillales</taxon>
        <taxon>Paenibacillaceae</taxon>
        <taxon>Paenibacillus</taxon>
    </lineage>
</organism>
<dbReference type="NCBIfam" id="TIGR03133">
    <property type="entry name" value="malonate_beta"/>
    <property type="match status" value="1"/>
</dbReference>
<dbReference type="Gene3D" id="3.90.226.10">
    <property type="entry name" value="2-enoyl-CoA Hydratase, Chain A, domain 1"/>
    <property type="match status" value="2"/>
</dbReference>
<protein>
    <submittedName>
        <fullName evidence="4">Biotin-independent malonate decarboxylase subunit beta</fullName>
        <ecNumber evidence="4">4.1.1.88</ecNumber>
    </submittedName>
</protein>
<dbReference type="InterPro" id="IPR011762">
    <property type="entry name" value="COA_CT_N"/>
</dbReference>
<comment type="caution">
    <text evidence="4">The sequence shown here is derived from an EMBL/GenBank/DDBJ whole genome shotgun (WGS) entry which is preliminary data.</text>
</comment>
<dbReference type="PANTHER" id="PTHR42995">
    <property type="entry name" value="ACETYL-COENZYME A CARBOXYLASE CARBOXYL TRANSFERASE SUBUNIT BETA, CHLOROPLASTIC"/>
    <property type="match status" value="1"/>
</dbReference>
<dbReference type="InterPro" id="IPR034733">
    <property type="entry name" value="AcCoA_carboxyl_beta"/>
</dbReference>
<dbReference type="InterPro" id="IPR009648">
    <property type="entry name" value="Malonate_gamma"/>
</dbReference>
<dbReference type="RefSeq" id="WP_344916826.1">
    <property type="nucleotide sequence ID" value="NZ_BAAAYO010000021.1"/>
</dbReference>
<dbReference type="InterPro" id="IPR017556">
    <property type="entry name" value="Malonate_beta"/>
</dbReference>
<dbReference type="Pfam" id="PF06833">
    <property type="entry name" value="MdcE"/>
    <property type="match status" value="1"/>
</dbReference>
<evidence type="ECO:0000256" key="2">
    <source>
        <dbReference type="SAM" id="Phobius"/>
    </source>
</evidence>
<dbReference type="NCBIfam" id="NF005530">
    <property type="entry name" value="PRK07189.1"/>
    <property type="match status" value="1"/>
</dbReference>
<dbReference type="GO" id="GO:0016829">
    <property type="term" value="F:lyase activity"/>
    <property type="evidence" value="ECO:0007669"/>
    <property type="project" value="UniProtKB-KW"/>
</dbReference>
<gene>
    <name evidence="4" type="ORF">ACFFNY_01300</name>
</gene>
<name>A0ABV5VPI7_9BACL</name>
<dbReference type="NCBIfam" id="TIGR03134">
    <property type="entry name" value="malonate_gamma"/>
    <property type="match status" value="1"/>
</dbReference>
<dbReference type="Proteomes" id="UP001589619">
    <property type="component" value="Unassembled WGS sequence"/>
</dbReference>
<dbReference type="PROSITE" id="PS50980">
    <property type="entry name" value="COA_CT_NTER"/>
    <property type="match status" value="1"/>
</dbReference>
<keyword evidence="1" id="KW-0808">Transferase</keyword>
<evidence type="ECO:0000313" key="5">
    <source>
        <dbReference type="Proteomes" id="UP001589619"/>
    </source>
</evidence>
<dbReference type="SUPFAM" id="SSF52096">
    <property type="entry name" value="ClpP/crotonase"/>
    <property type="match status" value="2"/>
</dbReference>
<sequence length="568" mass="60847">MIGSRGSFIEGSARERASAILDSGTFRELLDPFERMESPHLARLGIVPQSDDGAVIARGAIDGLSAVVIAIEGKFQGGGIGEVSGAKIAGALEQALSDNREGIATQAVLVLETGGVRLQEGNYGLLAIAEIQAAIVALRQYVPVVCVIAGMIGCFGGMSITAGLCSTIIMTRQARLGLNGPEVIEQEAGILEFDSRNRPMVWSITGGEQRVETGLADVLEEDEAERIRHAVIASLRQGVPAKHRSSQVARFLARLGAIDPHERINAQELRRLWSRDIDSEFLNGAAPVKLEDGQEPAKSAVTSRGRIWFDALKGEALRQTGEFPSVLCADVHYEGQIIRYLAVVPDPDNRFPRATRGEVGLNEGWTLARYVNEAVEADRDGSRRAIVAIVDVPSQAYGYQEEMLGIFQSCAAAVDAYATARLAGHPVVALLVGNAISGAFLAHGLQANRMLAFDDPDVAVQVMSKASAARVTKSSIEELEHNARHMAAAAHDIRSYAKLGALHELIEGVNPDVPSAADIACVRDRLFEAVESARGSAADLGHRLASEEAASSRSASIAVRERMRRQWK</sequence>
<evidence type="ECO:0000256" key="1">
    <source>
        <dbReference type="ARBA" id="ARBA00022679"/>
    </source>
</evidence>
<proteinExistence type="predicted"/>
<dbReference type="InterPro" id="IPR029045">
    <property type="entry name" value="ClpP/crotonase-like_dom_sf"/>
</dbReference>
<evidence type="ECO:0000313" key="4">
    <source>
        <dbReference type="EMBL" id="MFB9750195.1"/>
    </source>
</evidence>
<dbReference type="PANTHER" id="PTHR42995:SF1">
    <property type="entry name" value="MALONATE DECARBOXYLASE BETA SUBUNIT"/>
    <property type="match status" value="1"/>
</dbReference>
<keyword evidence="4" id="KW-0456">Lyase</keyword>
<reference evidence="4 5" key="1">
    <citation type="submission" date="2024-09" db="EMBL/GenBank/DDBJ databases">
        <authorList>
            <person name="Sun Q."/>
            <person name="Mori K."/>
        </authorList>
    </citation>
    <scope>NUCLEOTIDE SEQUENCE [LARGE SCALE GENOMIC DNA]</scope>
    <source>
        <strain evidence="4 5">JCM 12520</strain>
    </source>
</reference>
<dbReference type="EC" id="4.1.1.88" evidence="4"/>
<keyword evidence="5" id="KW-1185">Reference proteome</keyword>
<dbReference type="EMBL" id="JBHMAG010000002">
    <property type="protein sequence ID" value="MFB9750195.1"/>
    <property type="molecule type" value="Genomic_DNA"/>
</dbReference>
<keyword evidence="2" id="KW-0812">Transmembrane</keyword>
<feature type="domain" description="CoA carboxyltransferase N-terminal" evidence="3">
    <location>
        <begin position="1"/>
        <end position="251"/>
    </location>
</feature>